<feature type="compositionally biased region" description="Basic and acidic residues" evidence="1">
    <location>
        <begin position="66"/>
        <end position="77"/>
    </location>
</feature>
<accession>A0A221P531</accession>
<keyword evidence="3" id="KW-1185">Reference proteome</keyword>
<evidence type="ECO:0000256" key="1">
    <source>
        <dbReference type="SAM" id="MobiDB-lite"/>
    </source>
</evidence>
<evidence type="ECO:0000313" key="3">
    <source>
        <dbReference type="Proteomes" id="UP000031501"/>
    </source>
</evidence>
<name>A0A221P531_9ACTN</name>
<organism evidence="2 3">
    <name type="scientific">Streptomyces pluripotens</name>
    <dbReference type="NCBI Taxonomy" id="1355015"/>
    <lineage>
        <taxon>Bacteria</taxon>
        <taxon>Bacillati</taxon>
        <taxon>Actinomycetota</taxon>
        <taxon>Actinomycetes</taxon>
        <taxon>Kitasatosporales</taxon>
        <taxon>Streptomycetaceae</taxon>
        <taxon>Streptomyces</taxon>
    </lineage>
</organism>
<feature type="compositionally biased region" description="Low complexity" evidence="1">
    <location>
        <begin position="1"/>
        <end position="19"/>
    </location>
</feature>
<dbReference type="Proteomes" id="UP000031501">
    <property type="component" value="Chromosome"/>
</dbReference>
<sequence length="77" mass="8715">MARSRVPFVRSRSSGSAPRRSLERAPLQLERHGSSSRTRGTVDHRVRPLREPVCPTARPHPGRRHREGELDGQVRDG</sequence>
<gene>
    <name evidence="2" type="ORF">LK07_28125</name>
</gene>
<reference evidence="2 3" key="1">
    <citation type="submission" date="2017-07" db="EMBL/GenBank/DDBJ databases">
        <title>Genome sequence of Streptomyces pluripotens MUSC 137T.</title>
        <authorList>
            <person name="Ser H.-L."/>
            <person name="Lee L.-H."/>
        </authorList>
    </citation>
    <scope>NUCLEOTIDE SEQUENCE [LARGE SCALE GENOMIC DNA]</scope>
    <source>
        <strain evidence="2 3">MUSC 137</strain>
    </source>
</reference>
<protein>
    <submittedName>
        <fullName evidence="2">Uncharacterized protein</fullName>
    </submittedName>
</protein>
<proteinExistence type="predicted"/>
<feature type="region of interest" description="Disordered" evidence="1">
    <location>
        <begin position="1"/>
        <end position="77"/>
    </location>
</feature>
<dbReference type="EMBL" id="CP022433">
    <property type="protein sequence ID" value="ASN27262.1"/>
    <property type="molecule type" value="Genomic_DNA"/>
</dbReference>
<evidence type="ECO:0000313" key="2">
    <source>
        <dbReference type="EMBL" id="ASN27262.1"/>
    </source>
</evidence>
<dbReference type="AlphaFoldDB" id="A0A221P531"/>
<feature type="compositionally biased region" description="Basic and acidic residues" evidence="1">
    <location>
        <begin position="40"/>
        <end position="50"/>
    </location>
</feature>